<dbReference type="InterPro" id="IPR019422">
    <property type="entry name" value="7TM_GPCR_serpentine_rcpt_Srh"/>
</dbReference>
<dbReference type="Proteomes" id="UP001432027">
    <property type="component" value="Unassembled WGS sequence"/>
</dbReference>
<keyword evidence="1" id="KW-1133">Transmembrane helix</keyword>
<sequence>DPIFLSINSEHTYSIVVRSIFACSILLHATSLVFLIKFTPKNQIAWRNYIMFIQVWLLAMDVYLEVLLEPVVLYPVLAGYTHGLLCRLGLPIQLQAGIGMLLYPASGSAMVLCVLHKHQSILVGPSRFRLNQV</sequence>
<dbReference type="InterPro" id="IPR031770">
    <property type="entry name" value="Abf-1/2"/>
</dbReference>
<dbReference type="PANTHER" id="PTHR37971:SF1">
    <property type="entry name" value="ANTIBACTERIAL FACTOR-RELATED PEPTIDE 1-RELATED"/>
    <property type="match status" value="1"/>
</dbReference>
<keyword evidence="1" id="KW-0812">Transmembrane</keyword>
<dbReference type="Pfam" id="PF10318">
    <property type="entry name" value="7TM_GPCR_Srh"/>
    <property type="match status" value="1"/>
</dbReference>
<gene>
    <name evidence="2" type="ORF">PENTCL1PPCAC_9709</name>
</gene>
<name>A0AAV5T4S8_9BILA</name>
<dbReference type="PANTHER" id="PTHR37971">
    <property type="entry name" value="ANTIBACTERIAL FACTOR-RELATED PEPTIDE 1-RELATED"/>
    <property type="match status" value="1"/>
</dbReference>
<protein>
    <recommendedName>
        <fullName evidence="4">G protein-coupled receptor</fullName>
    </recommendedName>
</protein>
<feature type="non-terminal residue" evidence="2">
    <location>
        <position position="133"/>
    </location>
</feature>
<evidence type="ECO:0008006" key="4">
    <source>
        <dbReference type="Google" id="ProtNLM"/>
    </source>
</evidence>
<evidence type="ECO:0000313" key="3">
    <source>
        <dbReference type="Proteomes" id="UP001432027"/>
    </source>
</evidence>
<dbReference type="GO" id="GO:0098542">
    <property type="term" value="P:defense response to other organism"/>
    <property type="evidence" value="ECO:0007669"/>
    <property type="project" value="InterPro"/>
</dbReference>
<dbReference type="AlphaFoldDB" id="A0AAV5T4S8"/>
<feature type="transmembrane region" description="Helical" evidence="1">
    <location>
        <begin position="15"/>
        <end position="36"/>
    </location>
</feature>
<reference evidence="2" key="1">
    <citation type="submission" date="2023-10" db="EMBL/GenBank/DDBJ databases">
        <title>Genome assembly of Pristionchus species.</title>
        <authorList>
            <person name="Yoshida K."/>
            <person name="Sommer R.J."/>
        </authorList>
    </citation>
    <scope>NUCLEOTIDE SEQUENCE</scope>
    <source>
        <strain evidence="2">RS0144</strain>
    </source>
</reference>
<comment type="caution">
    <text evidence="2">The sequence shown here is derived from an EMBL/GenBank/DDBJ whole genome shotgun (WGS) entry which is preliminary data.</text>
</comment>
<feature type="non-terminal residue" evidence="2">
    <location>
        <position position="1"/>
    </location>
</feature>
<keyword evidence="1" id="KW-0472">Membrane</keyword>
<keyword evidence="3" id="KW-1185">Reference proteome</keyword>
<organism evidence="2 3">
    <name type="scientific">Pristionchus entomophagus</name>
    <dbReference type="NCBI Taxonomy" id="358040"/>
    <lineage>
        <taxon>Eukaryota</taxon>
        <taxon>Metazoa</taxon>
        <taxon>Ecdysozoa</taxon>
        <taxon>Nematoda</taxon>
        <taxon>Chromadorea</taxon>
        <taxon>Rhabditida</taxon>
        <taxon>Rhabditina</taxon>
        <taxon>Diplogasteromorpha</taxon>
        <taxon>Diplogasteroidea</taxon>
        <taxon>Neodiplogasteridae</taxon>
        <taxon>Pristionchus</taxon>
    </lineage>
</organism>
<evidence type="ECO:0000313" key="2">
    <source>
        <dbReference type="EMBL" id="GMS87534.1"/>
    </source>
</evidence>
<dbReference type="EMBL" id="BTSX01000003">
    <property type="protein sequence ID" value="GMS87534.1"/>
    <property type="molecule type" value="Genomic_DNA"/>
</dbReference>
<proteinExistence type="predicted"/>
<evidence type="ECO:0000256" key="1">
    <source>
        <dbReference type="SAM" id="Phobius"/>
    </source>
</evidence>
<accession>A0AAV5T4S8</accession>